<proteinExistence type="predicted"/>
<organism evidence="6 7">
    <name type="scientific">Metschnikowia bicuspidata</name>
    <dbReference type="NCBI Taxonomy" id="27322"/>
    <lineage>
        <taxon>Eukaryota</taxon>
        <taxon>Fungi</taxon>
        <taxon>Dikarya</taxon>
        <taxon>Ascomycota</taxon>
        <taxon>Saccharomycotina</taxon>
        <taxon>Pichiomycetes</taxon>
        <taxon>Metschnikowiaceae</taxon>
        <taxon>Metschnikowia</taxon>
    </lineage>
</organism>
<gene>
    <name evidence="6" type="ORF">METBISCDRAFT_21113</name>
</gene>
<evidence type="ECO:0000256" key="4">
    <source>
        <dbReference type="ARBA" id="ARBA00023136"/>
    </source>
</evidence>
<accession>A0A4P9ZKZ7</accession>
<evidence type="ECO:0000256" key="1">
    <source>
        <dbReference type="ARBA" id="ARBA00004141"/>
    </source>
</evidence>
<dbReference type="OrthoDB" id="410267at2759"/>
<dbReference type="Gene3D" id="1.20.1250.20">
    <property type="entry name" value="MFS general substrate transporter like domains"/>
    <property type="match status" value="2"/>
</dbReference>
<dbReference type="SUPFAM" id="SSF103473">
    <property type="entry name" value="MFS general substrate transporter"/>
    <property type="match status" value="1"/>
</dbReference>
<feature type="transmembrane region" description="Helical" evidence="5">
    <location>
        <begin position="469"/>
        <end position="488"/>
    </location>
</feature>
<feature type="transmembrane region" description="Helical" evidence="5">
    <location>
        <begin position="391"/>
        <end position="414"/>
    </location>
</feature>
<evidence type="ECO:0000313" key="6">
    <source>
        <dbReference type="EMBL" id="RKP32850.1"/>
    </source>
</evidence>
<feature type="transmembrane region" description="Helical" evidence="5">
    <location>
        <begin position="117"/>
        <end position="135"/>
    </location>
</feature>
<reference evidence="7" key="1">
    <citation type="journal article" date="2018" name="Nat. Microbiol.">
        <title>Leveraging single-cell genomics to expand the fungal tree of life.</title>
        <authorList>
            <person name="Ahrendt S.R."/>
            <person name="Quandt C.A."/>
            <person name="Ciobanu D."/>
            <person name="Clum A."/>
            <person name="Salamov A."/>
            <person name="Andreopoulos B."/>
            <person name="Cheng J.F."/>
            <person name="Woyke T."/>
            <person name="Pelin A."/>
            <person name="Henrissat B."/>
            <person name="Reynolds N.K."/>
            <person name="Benny G.L."/>
            <person name="Smith M.E."/>
            <person name="James T.Y."/>
            <person name="Grigoriev I.V."/>
        </authorList>
    </citation>
    <scope>NUCLEOTIDE SEQUENCE [LARGE SCALE GENOMIC DNA]</scope>
    <source>
        <strain evidence="7">Baker2002</strain>
    </source>
</reference>
<keyword evidence="2 5" id="KW-0812">Transmembrane</keyword>
<feature type="transmembrane region" description="Helical" evidence="5">
    <location>
        <begin position="142"/>
        <end position="161"/>
    </location>
</feature>
<dbReference type="Proteomes" id="UP000268321">
    <property type="component" value="Unassembled WGS sequence"/>
</dbReference>
<dbReference type="Pfam" id="PF07690">
    <property type="entry name" value="MFS_1"/>
    <property type="match status" value="1"/>
</dbReference>
<feature type="transmembrane region" description="Helical" evidence="5">
    <location>
        <begin position="49"/>
        <end position="69"/>
    </location>
</feature>
<comment type="subcellular location">
    <subcellularLocation>
        <location evidence="1">Membrane</location>
        <topology evidence="1">Multi-pass membrane protein</topology>
    </subcellularLocation>
</comment>
<evidence type="ECO:0000256" key="2">
    <source>
        <dbReference type="ARBA" id="ARBA00022692"/>
    </source>
</evidence>
<dbReference type="EMBL" id="ML004429">
    <property type="protein sequence ID" value="RKP32850.1"/>
    <property type="molecule type" value="Genomic_DNA"/>
</dbReference>
<feature type="transmembrane region" description="Helical" evidence="5">
    <location>
        <begin position="367"/>
        <end position="385"/>
    </location>
</feature>
<dbReference type="InterPro" id="IPR036259">
    <property type="entry name" value="MFS_trans_sf"/>
</dbReference>
<keyword evidence="7" id="KW-1185">Reference proteome</keyword>
<dbReference type="GO" id="GO:0022857">
    <property type="term" value="F:transmembrane transporter activity"/>
    <property type="evidence" value="ECO:0007669"/>
    <property type="project" value="InterPro"/>
</dbReference>
<dbReference type="AlphaFoldDB" id="A0A4P9ZKZ7"/>
<dbReference type="GO" id="GO:0000329">
    <property type="term" value="C:fungal-type vacuole membrane"/>
    <property type="evidence" value="ECO:0007669"/>
    <property type="project" value="TreeGrafter"/>
</dbReference>
<sequence>MYGVYSPQLVQRVELSTSDAATISVAINIGAGTGGLPDGVLIDRAGPQIAILVGSICIFLGYFFLNLIWVHRIQNLVFISLAMVFVGFGSVTSFFAGLKTAQANFSNHRGTAGALPIGAYGLAATLFSIIAAKFFDGRSGDLLAFLAYFCGSIAFIGSWFVHVYPKPALLNLDAAPSLPGSNAEQASILSRTPSLSGSFYFWGIGSRLSEPSFAKLSAGDGPLENVSGAQVPIYSFAKDLQVVLESERSSIYDSPQKADPVLKNLEPSLSHDRHKGTLAVIRDLLCDKTYMAHFSILSLCSGICQMYIYTVGFIVTAQFENNGLEGSPANLQALQVSTISLASFGGRVSGGLISDFLNKTLKAQRQWVVVGSIFITFVTQLLVLQSNTINLVYFASLFIGSAYGLLYGSYPAIIADHCGTDHFTTAWGLGACGPIVVLFTLQKVFGSIYDNHLSDGVCADGNKCYEGAFILSSVLCILVALVTGVLMYKKRSREGC</sequence>
<evidence type="ECO:0000256" key="3">
    <source>
        <dbReference type="ARBA" id="ARBA00022989"/>
    </source>
</evidence>
<evidence type="ECO:0000256" key="5">
    <source>
        <dbReference type="SAM" id="Phobius"/>
    </source>
</evidence>
<dbReference type="PANTHER" id="PTHR21576:SF166">
    <property type="entry name" value="ADR278WP"/>
    <property type="match status" value="1"/>
</dbReference>
<feature type="transmembrane region" description="Helical" evidence="5">
    <location>
        <begin position="426"/>
        <end position="449"/>
    </location>
</feature>
<name>A0A4P9ZKZ7_9ASCO</name>
<keyword evidence="3 5" id="KW-1133">Transmembrane helix</keyword>
<dbReference type="PANTHER" id="PTHR21576">
    <property type="entry name" value="UNCHARACTERIZED NODULIN-LIKE PROTEIN"/>
    <property type="match status" value="1"/>
</dbReference>
<feature type="transmembrane region" description="Helical" evidence="5">
    <location>
        <begin position="290"/>
        <end position="315"/>
    </location>
</feature>
<keyword evidence="4 5" id="KW-0472">Membrane</keyword>
<protein>
    <submittedName>
        <fullName evidence="6">MFS general substrate transporter</fullName>
    </submittedName>
</protein>
<dbReference type="InterPro" id="IPR011701">
    <property type="entry name" value="MFS"/>
</dbReference>
<evidence type="ECO:0000313" key="7">
    <source>
        <dbReference type="Proteomes" id="UP000268321"/>
    </source>
</evidence>
<feature type="transmembrane region" description="Helical" evidence="5">
    <location>
        <begin position="76"/>
        <end position="97"/>
    </location>
</feature>